<dbReference type="InterPro" id="IPR006143">
    <property type="entry name" value="RND_pump_MFP"/>
</dbReference>
<evidence type="ECO:0000259" key="5">
    <source>
        <dbReference type="Pfam" id="PF25917"/>
    </source>
</evidence>
<dbReference type="GO" id="GO:0015562">
    <property type="term" value="F:efflux transmembrane transporter activity"/>
    <property type="evidence" value="ECO:0007669"/>
    <property type="project" value="TreeGrafter"/>
</dbReference>
<dbReference type="Gene3D" id="1.10.287.470">
    <property type="entry name" value="Helix hairpin bin"/>
    <property type="match status" value="1"/>
</dbReference>
<evidence type="ECO:0000259" key="6">
    <source>
        <dbReference type="Pfam" id="PF25954"/>
    </source>
</evidence>
<dbReference type="InterPro" id="IPR058625">
    <property type="entry name" value="MdtA-like_BSH"/>
</dbReference>
<dbReference type="InterPro" id="IPR058792">
    <property type="entry name" value="Beta-barrel_RND_2"/>
</dbReference>
<accession>A0A428MD56</accession>
<dbReference type="RefSeq" id="WP_125483640.1">
    <property type="nucleotide sequence ID" value="NZ_RSDW01000001.1"/>
</dbReference>
<dbReference type="PANTHER" id="PTHR30469">
    <property type="entry name" value="MULTIDRUG RESISTANCE PROTEIN MDTA"/>
    <property type="match status" value="1"/>
</dbReference>
<keyword evidence="3" id="KW-0472">Membrane</keyword>
<keyword evidence="3" id="KW-1133">Transmembrane helix</keyword>
<evidence type="ECO:0000313" key="8">
    <source>
        <dbReference type="Proteomes" id="UP000269669"/>
    </source>
</evidence>
<dbReference type="AlphaFoldDB" id="A0A428MD56"/>
<feature type="region of interest" description="Disordered" evidence="2">
    <location>
        <begin position="1"/>
        <end position="31"/>
    </location>
</feature>
<dbReference type="Gene3D" id="2.40.50.100">
    <property type="match status" value="1"/>
</dbReference>
<dbReference type="SUPFAM" id="SSF111369">
    <property type="entry name" value="HlyD-like secretion proteins"/>
    <property type="match status" value="1"/>
</dbReference>
<evidence type="ECO:0000256" key="3">
    <source>
        <dbReference type="SAM" id="Phobius"/>
    </source>
</evidence>
<protein>
    <submittedName>
        <fullName evidence="7">RND family efflux transporter MFP subunit</fullName>
    </submittedName>
</protein>
<dbReference type="GO" id="GO:1990281">
    <property type="term" value="C:efflux pump complex"/>
    <property type="evidence" value="ECO:0007669"/>
    <property type="project" value="TreeGrafter"/>
</dbReference>
<evidence type="ECO:0000313" key="7">
    <source>
        <dbReference type="EMBL" id="RSL14821.1"/>
    </source>
</evidence>
<dbReference type="NCBIfam" id="TIGR01730">
    <property type="entry name" value="RND_mfp"/>
    <property type="match status" value="1"/>
</dbReference>
<evidence type="ECO:0000256" key="2">
    <source>
        <dbReference type="SAM" id="MobiDB-lite"/>
    </source>
</evidence>
<dbReference type="Gene3D" id="2.40.420.20">
    <property type="match status" value="1"/>
</dbReference>
<reference evidence="7 8" key="1">
    <citation type="submission" date="2018-12" db="EMBL/GenBank/DDBJ databases">
        <title>Sequencing of bacterial isolates from soil warming experiment in Harvard Forest, Massachusetts, USA.</title>
        <authorList>
            <person name="Deangelis K."/>
        </authorList>
    </citation>
    <scope>NUCLEOTIDE SEQUENCE [LARGE SCALE GENOMIC DNA]</scope>
    <source>
        <strain evidence="7 8">EB153</strain>
    </source>
</reference>
<proteinExistence type="inferred from homology"/>
<gene>
    <name evidence="7" type="ORF">EDE15_0289</name>
</gene>
<feature type="compositionally biased region" description="Polar residues" evidence="2">
    <location>
        <begin position="1"/>
        <end position="14"/>
    </location>
</feature>
<dbReference type="OrthoDB" id="9806939at2"/>
<sequence>MTNNAAQKNSNGRTGVQDPAAVNRNHSETPESKGSRMRYVVILMVLLVVVAILVITGIVPRLRASRALAAETNALAAPTVLVIQPKPGAPSQEIVLPGNIEAFVDSPIFARTNGYLKRWYFDIGSHVKQGQLLAEIESPEIDHELSQALADLGTAQANEHLSEITANRFSDLIKQDAVSQQDTDNAVNDLAARRTAVKSAQANVDRLRQLVAFEKVFAPFDGVVTARNTDIGQLIDSGAAGGQARSLFQMAAINRLRVFISVPQIYSQAATPGLTADLMFAEFPGRRFPGKLVRTSRAIDPVSRTLNVEVDVDNTKGELFPGAYAEVHLKLKDGLRSTLVVPVSALLFRREGLRIAVAKGDNTAELLPITLGRDFGDVAEVTTGLTGEERVITNPPDSIIDGEQLNVQVENQQATKAAGRAGGK</sequence>
<comment type="caution">
    <text evidence="7">The sequence shown here is derived from an EMBL/GenBank/DDBJ whole genome shotgun (WGS) entry which is preliminary data.</text>
</comment>
<dbReference type="Pfam" id="PF25917">
    <property type="entry name" value="BSH_RND"/>
    <property type="match status" value="1"/>
</dbReference>
<feature type="domain" description="CusB-like beta-barrel" evidence="6">
    <location>
        <begin position="260"/>
        <end position="330"/>
    </location>
</feature>
<feature type="domain" description="Multidrug resistance protein MdtA-like alpha-helical hairpin" evidence="4">
    <location>
        <begin position="145"/>
        <end position="205"/>
    </location>
</feature>
<keyword evidence="8" id="KW-1185">Reference proteome</keyword>
<dbReference type="Pfam" id="PF25876">
    <property type="entry name" value="HH_MFP_RND"/>
    <property type="match status" value="1"/>
</dbReference>
<feature type="transmembrane region" description="Helical" evidence="3">
    <location>
        <begin position="39"/>
        <end position="59"/>
    </location>
</feature>
<dbReference type="Gene3D" id="2.40.30.170">
    <property type="match status" value="1"/>
</dbReference>
<keyword evidence="3" id="KW-0812">Transmembrane</keyword>
<feature type="domain" description="Multidrug resistance protein MdtA-like barrel-sandwich hybrid" evidence="5">
    <location>
        <begin position="109"/>
        <end position="240"/>
    </location>
</feature>
<dbReference type="Pfam" id="PF25954">
    <property type="entry name" value="Beta-barrel_RND_2"/>
    <property type="match status" value="1"/>
</dbReference>
<name>A0A428MD56_9BACT</name>
<dbReference type="Proteomes" id="UP000269669">
    <property type="component" value="Unassembled WGS sequence"/>
</dbReference>
<dbReference type="EMBL" id="RSDW01000001">
    <property type="protein sequence ID" value="RSL14821.1"/>
    <property type="molecule type" value="Genomic_DNA"/>
</dbReference>
<dbReference type="PANTHER" id="PTHR30469:SF37">
    <property type="entry name" value="RAGD PROTEIN"/>
    <property type="match status" value="1"/>
</dbReference>
<organism evidence="7 8">
    <name type="scientific">Edaphobacter aggregans</name>
    <dbReference type="NCBI Taxonomy" id="570835"/>
    <lineage>
        <taxon>Bacteria</taxon>
        <taxon>Pseudomonadati</taxon>
        <taxon>Acidobacteriota</taxon>
        <taxon>Terriglobia</taxon>
        <taxon>Terriglobales</taxon>
        <taxon>Acidobacteriaceae</taxon>
        <taxon>Edaphobacter</taxon>
    </lineage>
</organism>
<comment type="similarity">
    <text evidence="1">Belongs to the membrane fusion protein (MFP) (TC 8.A.1) family.</text>
</comment>
<evidence type="ECO:0000259" key="4">
    <source>
        <dbReference type="Pfam" id="PF25876"/>
    </source>
</evidence>
<evidence type="ECO:0000256" key="1">
    <source>
        <dbReference type="ARBA" id="ARBA00009477"/>
    </source>
</evidence>
<dbReference type="InterPro" id="IPR058624">
    <property type="entry name" value="MdtA-like_HH"/>
</dbReference>